<evidence type="ECO:0000256" key="5">
    <source>
        <dbReference type="PROSITE-ProRule" id="PRU01131"/>
    </source>
</evidence>
<evidence type="ECO:0000256" key="6">
    <source>
        <dbReference type="SAM" id="MobiDB-lite"/>
    </source>
</evidence>
<evidence type="ECO:0000256" key="4">
    <source>
        <dbReference type="ARBA" id="ARBA00022723"/>
    </source>
</evidence>
<evidence type="ECO:0000256" key="1">
    <source>
        <dbReference type="ARBA" id="ARBA00004496"/>
    </source>
</evidence>
<evidence type="ECO:0000256" key="3">
    <source>
        <dbReference type="ARBA" id="ARBA00022490"/>
    </source>
</evidence>
<dbReference type="InterPro" id="IPR007650">
    <property type="entry name" value="Zf-FLZ_dom"/>
</dbReference>
<dbReference type="Proteomes" id="UP000604825">
    <property type="component" value="Unassembled WGS sequence"/>
</dbReference>
<dbReference type="PANTHER" id="PTHR33059:SF4">
    <property type="entry name" value="FCS-LIKE ZINC FINGER 5"/>
    <property type="match status" value="1"/>
</dbReference>
<dbReference type="PANTHER" id="PTHR33059">
    <property type="entry name" value="FCS-LIKE ZINC FINGER 5"/>
    <property type="match status" value="1"/>
</dbReference>
<evidence type="ECO:0000313" key="9">
    <source>
        <dbReference type="Proteomes" id="UP000604825"/>
    </source>
</evidence>
<feature type="compositionally biased region" description="Low complexity" evidence="6">
    <location>
        <begin position="12"/>
        <end position="22"/>
    </location>
</feature>
<evidence type="ECO:0000313" key="8">
    <source>
        <dbReference type="EMBL" id="CAD6337172.1"/>
    </source>
</evidence>
<protein>
    <recommendedName>
        <fullName evidence="7">FLZ-type domain-containing protein</fullName>
    </recommendedName>
</protein>
<feature type="domain" description="FLZ-type" evidence="7">
    <location>
        <begin position="96"/>
        <end position="140"/>
    </location>
</feature>
<evidence type="ECO:0000256" key="2">
    <source>
        <dbReference type="ARBA" id="ARBA00009374"/>
    </source>
</evidence>
<comment type="similarity">
    <text evidence="2">Belongs to the FLZ family.</text>
</comment>
<feature type="compositionally biased region" description="Low complexity" evidence="6">
    <location>
        <begin position="29"/>
        <end position="45"/>
    </location>
</feature>
<feature type="zinc finger region" description="FLZ-type" evidence="5">
    <location>
        <begin position="96"/>
        <end position="140"/>
    </location>
</feature>
<reference evidence="8" key="1">
    <citation type="submission" date="2020-10" db="EMBL/GenBank/DDBJ databases">
        <authorList>
            <person name="Han B."/>
            <person name="Lu T."/>
            <person name="Zhao Q."/>
            <person name="Huang X."/>
            <person name="Zhao Y."/>
        </authorList>
    </citation>
    <scope>NUCLEOTIDE SEQUENCE</scope>
</reference>
<accession>A0A811S4H6</accession>
<organism evidence="8 9">
    <name type="scientific">Miscanthus lutarioriparius</name>
    <dbReference type="NCBI Taxonomy" id="422564"/>
    <lineage>
        <taxon>Eukaryota</taxon>
        <taxon>Viridiplantae</taxon>
        <taxon>Streptophyta</taxon>
        <taxon>Embryophyta</taxon>
        <taxon>Tracheophyta</taxon>
        <taxon>Spermatophyta</taxon>
        <taxon>Magnoliopsida</taxon>
        <taxon>Liliopsida</taxon>
        <taxon>Poales</taxon>
        <taxon>Poaceae</taxon>
        <taxon>PACMAD clade</taxon>
        <taxon>Panicoideae</taxon>
        <taxon>Andropogonodae</taxon>
        <taxon>Andropogoneae</taxon>
        <taxon>Saccharinae</taxon>
        <taxon>Miscanthus</taxon>
    </lineage>
</organism>
<feature type="compositionally biased region" description="Low complexity" evidence="6">
    <location>
        <begin position="157"/>
        <end position="169"/>
    </location>
</feature>
<dbReference type="AlphaFoldDB" id="A0A811S4H6"/>
<feature type="region of interest" description="Disordered" evidence="6">
    <location>
        <begin position="141"/>
        <end position="169"/>
    </location>
</feature>
<name>A0A811S4H6_9POAL</name>
<comment type="subcellular location">
    <subcellularLocation>
        <location evidence="1">Cytoplasm</location>
    </subcellularLocation>
</comment>
<keyword evidence="3" id="KW-0963">Cytoplasm</keyword>
<proteinExistence type="inferred from homology"/>
<feature type="region of interest" description="Disordered" evidence="6">
    <location>
        <begin position="1"/>
        <end position="65"/>
    </location>
</feature>
<keyword evidence="4" id="KW-0479">Metal-binding</keyword>
<dbReference type="Pfam" id="PF04570">
    <property type="entry name" value="zf-FLZ"/>
    <property type="match status" value="1"/>
</dbReference>
<evidence type="ECO:0000259" key="7">
    <source>
        <dbReference type="PROSITE" id="PS51795"/>
    </source>
</evidence>
<dbReference type="OrthoDB" id="1925036at2759"/>
<keyword evidence="9" id="KW-1185">Reference proteome</keyword>
<sequence>MSTRKRPRNNNGSTSTPSSAGRSSGGGSTSSSSSSSAMRRTTSLSNLAPPPEIPGRPQTRAARGDAVVAGAGTVWGGAEMMRRHSGDFLPAMETAAFLKACGLCKRRLGPGRDTFIYMGEVAFCSQECRQQQMNLDELMENKCSTPAGGGGSGGGSSDQSGKSSTVAAA</sequence>
<gene>
    <name evidence="8" type="ORF">NCGR_LOCUS61270</name>
</gene>
<feature type="compositionally biased region" description="Gly residues" evidence="6">
    <location>
        <begin position="147"/>
        <end position="156"/>
    </location>
</feature>
<dbReference type="PROSITE" id="PS51795">
    <property type="entry name" value="ZF_FLZ"/>
    <property type="match status" value="1"/>
</dbReference>
<dbReference type="EMBL" id="CAJGYO010000018">
    <property type="protein sequence ID" value="CAD6337172.1"/>
    <property type="molecule type" value="Genomic_DNA"/>
</dbReference>
<comment type="caution">
    <text evidence="8">The sequence shown here is derived from an EMBL/GenBank/DDBJ whole genome shotgun (WGS) entry which is preliminary data.</text>
</comment>
<dbReference type="GO" id="GO:0046872">
    <property type="term" value="F:metal ion binding"/>
    <property type="evidence" value="ECO:0007669"/>
    <property type="project" value="UniProtKB-KW"/>
</dbReference>
<dbReference type="GO" id="GO:0005737">
    <property type="term" value="C:cytoplasm"/>
    <property type="evidence" value="ECO:0007669"/>
    <property type="project" value="UniProtKB-SubCell"/>
</dbReference>